<name>A0A4S8KYU5_DENBC</name>
<feature type="transmembrane region" description="Helical" evidence="7">
    <location>
        <begin position="108"/>
        <end position="126"/>
    </location>
</feature>
<dbReference type="InterPro" id="IPR011701">
    <property type="entry name" value="MFS"/>
</dbReference>
<sequence>MSTAVVTSSQERHASTALSHSPIELSLSPENNFTVFTSHQRRAVFAIICFTGLVSPLATLMYTPALPAIADNLGVSIADINLSVTVYLIFQGITPTFWGAISDVYGRRIVLVFTLSIATAVSVGLATTNSYAVLMVLRALHATGAASSRALGAGIIRDVIPPSDRGGYIGLWSASVAVGTAFGPVIGGILAQHATWHAIFFFQLAFSATAAIVVALLLPETLRSIVGNGSVAPPMLLQPPLPWLVPSQHSLDAPQQPGREFDSERTTHRTGMSRSKPDFFGSLQILRYPDAAALLIATGVFYTVWSNTMIATSSTYASVYGLSELQIGLTFIANALGAVIGDVFIGQVLDRHYKAQLKKEGKDYGSVSAIERARLKSLWFNAPLFMVSVLLFGWMTHIRAHIAAPIVFSFFIGWFDDSILSTYSTLMVDLFEGRASSSSASVNLVRCLLGAVGSSTIQLMINAMGIGWAFTALVAICLVVCMPLIAYQYTLGYRSREKRQGLWTITEADPQEGLAALPESRPESSYANVDADPENALKQEKNGQRSRVEPVSQAVKGVEHSEI</sequence>
<feature type="transmembrane region" description="Helical" evidence="7">
    <location>
        <begin position="196"/>
        <end position="218"/>
    </location>
</feature>
<dbReference type="Gene3D" id="1.20.1250.20">
    <property type="entry name" value="MFS general substrate transporter like domains"/>
    <property type="match status" value="1"/>
</dbReference>
<feature type="domain" description="Major facilitator superfamily (MFS) profile" evidence="8">
    <location>
        <begin position="44"/>
        <end position="489"/>
    </location>
</feature>
<dbReference type="AlphaFoldDB" id="A0A4S8KYU5"/>
<evidence type="ECO:0000256" key="3">
    <source>
        <dbReference type="ARBA" id="ARBA00022692"/>
    </source>
</evidence>
<feature type="transmembrane region" description="Helical" evidence="7">
    <location>
        <begin position="168"/>
        <end position="190"/>
    </location>
</feature>
<feature type="transmembrane region" description="Helical" evidence="7">
    <location>
        <begin position="43"/>
        <end position="62"/>
    </location>
</feature>
<accession>A0A4S8KYU5</accession>
<dbReference type="GO" id="GO:0022857">
    <property type="term" value="F:transmembrane transporter activity"/>
    <property type="evidence" value="ECO:0007669"/>
    <property type="project" value="InterPro"/>
</dbReference>
<keyword evidence="2" id="KW-0813">Transport</keyword>
<feature type="transmembrane region" description="Helical" evidence="7">
    <location>
        <begin position="325"/>
        <end position="349"/>
    </location>
</feature>
<evidence type="ECO:0000256" key="4">
    <source>
        <dbReference type="ARBA" id="ARBA00022989"/>
    </source>
</evidence>
<evidence type="ECO:0000256" key="6">
    <source>
        <dbReference type="SAM" id="MobiDB-lite"/>
    </source>
</evidence>
<evidence type="ECO:0000256" key="1">
    <source>
        <dbReference type="ARBA" id="ARBA00004141"/>
    </source>
</evidence>
<dbReference type="OrthoDB" id="440553at2759"/>
<keyword evidence="4 7" id="KW-1133">Transmembrane helix</keyword>
<dbReference type="EMBL" id="ML179827">
    <property type="protein sequence ID" value="THU81227.1"/>
    <property type="molecule type" value="Genomic_DNA"/>
</dbReference>
<dbReference type="Pfam" id="PF07690">
    <property type="entry name" value="MFS_1"/>
    <property type="match status" value="1"/>
</dbReference>
<dbReference type="SUPFAM" id="SSF103473">
    <property type="entry name" value="MFS general substrate transporter"/>
    <property type="match status" value="1"/>
</dbReference>
<evidence type="ECO:0000313" key="10">
    <source>
        <dbReference type="Proteomes" id="UP000297245"/>
    </source>
</evidence>
<evidence type="ECO:0000256" key="2">
    <source>
        <dbReference type="ARBA" id="ARBA00022448"/>
    </source>
</evidence>
<dbReference type="PANTHER" id="PTHR23502">
    <property type="entry name" value="MAJOR FACILITATOR SUPERFAMILY"/>
    <property type="match status" value="1"/>
</dbReference>
<dbReference type="InterPro" id="IPR020846">
    <property type="entry name" value="MFS_dom"/>
</dbReference>
<evidence type="ECO:0000256" key="5">
    <source>
        <dbReference type="ARBA" id="ARBA00023136"/>
    </source>
</evidence>
<dbReference type="InterPro" id="IPR036259">
    <property type="entry name" value="MFS_trans_sf"/>
</dbReference>
<proteinExistence type="predicted"/>
<reference evidence="9 10" key="1">
    <citation type="journal article" date="2019" name="Nat. Ecol. Evol.">
        <title>Megaphylogeny resolves global patterns of mushroom evolution.</title>
        <authorList>
            <person name="Varga T."/>
            <person name="Krizsan K."/>
            <person name="Foldi C."/>
            <person name="Dima B."/>
            <person name="Sanchez-Garcia M."/>
            <person name="Sanchez-Ramirez S."/>
            <person name="Szollosi G.J."/>
            <person name="Szarkandi J.G."/>
            <person name="Papp V."/>
            <person name="Albert L."/>
            <person name="Andreopoulos W."/>
            <person name="Angelini C."/>
            <person name="Antonin V."/>
            <person name="Barry K.W."/>
            <person name="Bougher N.L."/>
            <person name="Buchanan P."/>
            <person name="Buyck B."/>
            <person name="Bense V."/>
            <person name="Catcheside P."/>
            <person name="Chovatia M."/>
            <person name="Cooper J."/>
            <person name="Damon W."/>
            <person name="Desjardin D."/>
            <person name="Finy P."/>
            <person name="Geml J."/>
            <person name="Haridas S."/>
            <person name="Hughes K."/>
            <person name="Justo A."/>
            <person name="Karasinski D."/>
            <person name="Kautmanova I."/>
            <person name="Kiss B."/>
            <person name="Kocsube S."/>
            <person name="Kotiranta H."/>
            <person name="LaButti K.M."/>
            <person name="Lechner B.E."/>
            <person name="Liimatainen K."/>
            <person name="Lipzen A."/>
            <person name="Lukacs Z."/>
            <person name="Mihaltcheva S."/>
            <person name="Morgado L.N."/>
            <person name="Niskanen T."/>
            <person name="Noordeloos M.E."/>
            <person name="Ohm R.A."/>
            <person name="Ortiz-Santana B."/>
            <person name="Ovrebo C."/>
            <person name="Racz N."/>
            <person name="Riley R."/>
            <person name="Savchenko A."/>
            <person name="Shiryaev A."/>
            <person name="Soop K."/>
            <person name="Spirin V."/>
            <person name="Szebenyi C."/>
            <person name="Tomsovsky M."/>
            <person name="Tulloss R.E."/>
            <person name="Uehling J."/>
            <person name="Grigoriev I.V."/>
            <person name="Vagvolgyi C."/>
            <person name="Papp T."/>
            <person name="Martin F.M."/>
            <person name="Miettinen O."/>
            <person name="Hibbett D.S."/>
            <person name="Nagy L.G."/>
        </authorList>
    </citation>
    <scope>NUCLEOTIDE SEQUENCE [LARGE SCALE GENOMIC DNA]</scope>
    <source>
        <strain evidence="9 10">CBS 962.96</strain>
    </source>
</reference>
<gene>
    <name evidence="9" type="ORF">K435DRAFT_785098</name>
</gene>
<feature type="compositionally biased region" description="Basic and acidic residues" evidence="6">
    <location>
        <begin position="535"/>
        <end position="548"/>
    </location>
</feature>
<feature type="transmembrane region" description="Helical" evidence="7">
    <location>
        <begin position="285"/>
        <end position="305"/>
    </location>
</feature>
<organism evidence="9 10">
    <name type="scientific">Dendrothele bispora (strain CBS 962.96)</name>
    <dbReference type="NCBI Taxonomy" id="1314807"/>
    <lineage>
        <taxon>Eukaryota</taxon>
        <taxon>Fungi</taxon>
        <taxon>Dikarya</taxon>
        <taxon>Basidiomycota</taxon>
        <taxon>Agaricomycotina</taxon>
        <taxon>Agaricomycetes</taxon>
        <taxon>Agaricomycetidae</taxon>
        <taxon>Agaricales</taxon>
        <taxon>Agaricales incertae sedis</taxon>
        <taxon>Dendrothele</taxon>
    </lineage>
</organism>
<feature type="transmembrane region" description="Helical" evidence="7">
    <location>
        <begin position="132"/>
        <end position="156"/>
    </location>
</feature>
<protein>
    <submittedName>
        <fullName evidence="9">MFS general substrate transporter</fullName>
    </submittedName>
</protein>
<dbReference type="PANTHER" id="PTHR23502:SF51">
    <property type="entry name" value="QUINIDINE RESISTANCE PROTEIN 1-RELATED"/>
    <property type="match status" value="1"/>
</dbReference>
<comment type="subcellular location">
    <subcellularLocation>
        <location evidence="1">Membrane</location>
        <topology evidence="1">Multi-pass membrane protein</topology>
    </subcellularLocation>
</comment>
<keyword evidence="3 7" id="KW-0812">Transmembrane</keyword>
<dbReference type="PROSITE" id="PS50850">
    <property type="entry name" value="MFS"/>
    <property type="match status" value="1"/>
</dbReference>
<evidence type="ECO:0000313" key="9">
    <source>
        <dbReference type="EMBL" id="THU81227.1"/>
    </source>
</evidence>
<dbReference type="Proteomes" id="UP000297245">
    <property type="component" value="Unassembled WGS sequence"/>
</dbReference>
<evidence type="ECO:0000259" key="8">
    <source>
        <dbReference type="PROSITE" id="PS50850"/>
    </source>
</evidence>
<dbReference type="PRINTS" id="PR01036">
    <property type="entry name" value="TCRTETB"/>
</dbReference>
<dbReference type="Gene3D" id="1.20.1720.10">
    <property type="entry name" value="Multidrug resistance protein D"/>
    <property type="match status" value="1"/>
</dbReference>
<feature type="transmembrane region" description="Helical" evidence="7">
    <location>
        <begin position="82"/>
        <end position="101"/>
    </location>
</feature>
<keyword evidence="10" id="KW-1185">Reference proteome</keyword>
<feature type="transmembrane region" description="Helical" evidence="7">
    <location>
        <begin position="467"/>
        <end position="489"/>
    </location>
</feature>
<dbReference type="GO" id="GO:0005886">
    <property type="term" value="C:plasma membrane"/>
    <property type="evidence" value="ECO:0007669"/>
    <property type="project" value="TreeGrafter"/>
</dbReference>
<evidence type="ECO:0000256" key="7">
    <source>
        <dbReference type="SAM" id="Phobius"/>
    </source>
</evidence>
<feature type="transmembrane region" description="Helical" evidence="7">
    <location>
        <begin position="378"/>
        <end position="396"/>
    </location>
</feature>
<keyword evidence="5 7" id="KW-0472">Membrane</keyword>
<feature type="region of interest" description="Disordered" evidence="6">
    <location>
        <begin position="517"/>
        <end position="563"/>
    </location>
</feature>